<dbReference type="VEuPathDB" id="VectorBase:LLOJ009442"/>
<feature type="transmembrane region" description="Helical" evidence="5">
    <location>
        <begin position="395"/>
        <end position="414"/>
    </location>
</feature>
<keyword evidence="2 5" id="KW-0812">Transmembrane</keyword>
<dbReference type="AlphaFoldDB" id="A0A1B0CWQ8"/>
<dbReference type="InterPro" id="IPR002645">
    <property type="entry name" value="STAS_dom"/>
</dbReference>
<dbReference type="Pfam" id="PF00916">
    <property type="entry name" value="Sulfate_transp"/>
    <property type="match status" value="1"/>
</dbReference>
<sequence>MFLFSTLKNDELGYTTIPSYFISRQVLHAEEANKISGYEKEKESYGQRIRQSVRGIDFVALLYSIVPIVEWLPKYSFRQNFMGDLTSGITVAVMHIPQGMAYAILAFVPPQIGLYMAFFPLLAYVIFGTSRHISMGTFAVIGLMVGKVVQAHVSPEMLDLRQAGNETDDGSVIGGGSSVTAMEIVSATSLMVAIYHLIMSFLRMGALSSLLSEPLVSGFTTASAIHVIMSQIKDIFGIKLPHHKGAFKIVNMAVAVFQSIPSTNLAALTISLIVILFMIASNEILKPWLSKRCRIPAPTELIAVVGGTLASRFMNFEDRYEIKLVAVDSIAIAVVSYSIVMSMALIFAKKHSYEVRANQELIAMSASNAVSSLFSCIPIACSLSRSLIQEQTGGNTQLASVIASALIAVVLLWIGPFFETLPRCVLAGIIVVALKGMLMQVKDLKRFYKEDRLEALTWICTFLSVVLIDIDIGLLVGIIMSIIALYLKGWKSYSCILGAIPGTGIYVDIGKHKTAMEIPSIKVFHYAGCINFASRATFKRKLYETIGYVSRKSSKMQSDDGTNFQDIRTVVIDLSCIPHIDYSACKLFKEINNEMDKIGVAFFLAAPSDRVFDTIMHADALGDGPFQTFPTVHDAVLFSQGKLDMMV</sequence>
<evidence type="ECO:0000256" key="1">
    <source>
        <dbReference type="ARBA" id="ARBA00004141"/>
    </source>
</evidence>
<keyword evidence="4 5" id="KW-0472">Membrane</keyword>
<feature type="transmembrane region" description="Helical" evidence="5">
    <location>
        <begin position="210"/>
        <end position="229"/>
    </location>
</feature>
<reference evidence="7" key="1">
    <citation type="submission" date="2020-05" db="UniProtKB">
        <authorList>
            <consortium name="EnsemblMetazoa"/>
        </authorList>
    </citation>
    <scope>IDENTIFICATION</scope>
    <source>
        <strain evidence="7">Jacobina</strain>
    </source>
</reference>
<feature type="transmembrane region" description="Helical" evidence="5">
    <location>
        <begin position="173"/>
        <end position="198"/>
    </location>
</feature>
<feature type="transmembrane region" description="Helical" evidence="5">
    <location>
        <begin position="361"/>
        <end position="383"/>
    </location>
</feature>
<name>A0A1B0CWQ8_LUTLO</name>
<comment type="subcellular location">
    <subcellularLocation>
        <location evidence="1">Membrane</location>
        <topology evidence="1">Multi-pass membrane protein</topology>
    </subcellularLocation>
</comment>
<dbReference type="EnsemblMetazoa" id="LLOJ009442-RA">
    <property type="protein sequence ID" value="LLOJ009442-PA"/>
    <property type="gene ID" value="LLOJ009442"/>
</dbReference>
<feature type="domain" description="STAS" evidence="6">
    <location>
        <begin position="511"/>
        <end position="639"/>
    </location>
</feature>
<dbReference type="Gene3D" id="3.30.750.24">
    <property type="entry name" value="STAS domain"/>
    <property type="match status" value="1"/>
</dbReference>
<feature type="transmembrane region" description="Helical" evidence="5">
    <location>
        <begin position="459"/>
        <end position="487"/>
    </location>
</feature>
<keyword evidence="8" id="KW-1185">Reference proteome</keyword>
<feature type="transmembrane region" description="Helical" evidence="5">
    <location>
        <begin position="133"/>
        <end position="153"/>
    </location>
</feature>
<dbReference type="InterPro" id="IPR001902">
    <property type="entry name" value="SLC26A/SulP_fam"/>
</dbReference>
<evidence type="ECO:0000313" key="8">
    <source>
        <dbReference type="Proteomes" id="UP000092461"/>
    </source>
</evidence>
<accession>A0A1B0CWQ8</accession>
<dbReference type="SUPFAM" id="SSF52091">
    <property type="entry name" value="SpoIIaa-like"/>
    <property type="match status" value="1"/>
</dbReference>
<dbReference type="InterPro" id="IPR036513">
    <property type="entry name" value="STAS_dom_sf"/>
</dbReference>
<feature type="transmembrane region" description="Helical" evidence="5">
    <location>
        <begin position="100"/>
        <end position="126"/>
    </location>
</feature>
<feature type="transmembrane region" description="Helical" evidence="5">
    <location>
        <begin position="55"/>
        <end position="72"/>
    </location>
</feature>
<evidence type="ECO:0000256" key="4">
    <source>
        <dbReference type="ARBA" id="ARBA00023136"/>
    </source>
</evidence>
<dbReference type="VEuPathDB" id="VectorBase:LLONM1_001788"/>
<dbReference type="Proteomes" id="UP000092461">
    <property type="component" value="Unassembled WGS sequence"/>
</dbReference>
<feature type="transmembrane region" description="Helical" evidence="5">
    <location>
        <begin position="265"/>
        <end position="285"/>
    </location>
</feature>
<dbReference type="PROSITE" id="PS50801">
    <property type="entry name" value="STAS"/>
    <property type="match status" value="1"/>
</dbReference>
<dbReference type="CDD" id="cd07042">
    <property type="entry name" value="STAS_SulP_like_sulfate_transporter"/>
    <property type="match status" value="1"/>
</dbReference>
<dbReference type="GO" id="GO:0055085">
    <property type="term" value="P:transmembrane transport"/>
    <property type="evidence" value="ECO:0007669"/>
    <property type="project" value="InterPro"/>
</dbReference>
<dbReference type="GO" id="GO:0016020">
    <property type="term" value="C:membrane"/>
    <property type="evidence" value="ECO:0007669"/>
    <property type="project" value="UniProtKB-SubCell"/>
</dbReference>
<dbReference type="EMBL" id="AJWK01032772">
    <property type="status" value="NOT_ANNOTATED_CDS"/>
    <property type="molecule type" value="Genomic_DNA"/>
</dbReference>
<evidence type="ECO:0000313" key="7">
    <source>
        <dbReference type="EnsemblMetazoa" id="LLOJ009442-PA"/>
    </source>
</evidence>
<dbReference type="Pfam" id="PF01740">
    <property type="entry name" value="STAS"/>
    <property type="match status" value="1"/>
</dbReference>
<evidence type="ECO:0000256" key="2">
    <source>
        <dbReference type="ARBA" id="ARBA00022692"/>
    </source>
</evidence>
<proteinExistence type="predicted"/>
<keyword evidence="3 5" id="KW-1133">Transmembrane helix</keyword>
<feature type="transmembrane region" description="Helical" evidence="5">
    <location>
        <begin position="420"/>
        <end position="438"/>
    </location>
</feature>
<dbReference type="PANTHER" id="PTHR11814">
    <property type="entry name" value="SULFATE TRANSPORTER"/>
    <property type="match status" value="1"/>
</dbReference>
<dbReference type="InterPro" id="IPR011547">
    <property type="entry name" value="SLC26A/SulP_dom"/>
</dbReference>
<evidence type="ECO:0000259" key="6">
    <source>
        <dbReference type="PROSITE" id="PS50801"/>
    </source>
</evidence>
<protein>
    <recommendedName>
        <fullName evidence="6">STAS domain-containing protein</fullName>
    </recommendedName>
</protein>
<organism evidence="7 8">
    <name type="scientific">Lutzomyia longipalpis</name>
    <name type="common">Sand fly</name>
    <dbReference type="NCBI Taxonomy" id="7200"/>
    <lineage>
        <taxon>Eukaryota</taxon>
        <taxon>Metazoa</taxon>
        <taxon>Ecdysozoa</taxon>
        <taxon>Arthropoda</taxon>
        <taxon>Hexapoda</taxon>
        <taxon>Insecta</taxon>
        <taxon>Pterygota</taxon>
        <taxon>Neoptera</taxon>
        <taxon>Endopterygota</taxon>
        <taxon>Diptera</taxon>
        <taxon>Nematocera</taxon>
        <taxon>Psychodoidea</taxon>
        <taxon>Psychodidae</taxon>
        <taxon>Lutzomyia</taxon>
        <taxon>Lutzomyia</taxon>
    </lineage>
</organism>
<feature type="transmembrane region" description="Helical" evidence="5">
    <location>
        <begin position="324"/>
        <end position="349"/>
    </location>
</feature>
<evidence type="ECO:0000256" key="5">
    <source>
        <dbReference type="SAM" id="Phobius"/>
    </source>
</evidence>
<evidence type="ECO:0000256" key="3">
    <source>
        <dbReference type="ARBA" id="ARBA00022989"/>
    </source>
</evidence>